<dbReference type="SUPFAM" id="SSF53448">
    <property type="entry name" value="Nucleotide-diphospho-sugar transferases"/>
    <property type="match status" value="1"/>
</dbReference>
<keyword evidence="8 17" id="KW-0808">Transferase</keyword>
<organism evidence="17">
    <name type="scientific">Phaffia rhodozyma</name>
    <name type="common">Yeast</name>
    <name type="synonym">Xanthophyllomyces dendrorhous</name>
    <dbReference type="NCBI Taxonomy" id="264483"/>
    <lineage>
        <taxon>Eukaryota</taxon>
        <taxon>Fungi</taxon>
        <taxon>Dikarya</taxon>
        <taxon>Basidiomycota</taxon>
        <taxon>Agaricomycotina</taxon>
        <taxon>Tremellomycetes</taxon>
        <taxon>Cystofilobasidiales</taxon>
        <taxon>Mrakiaceae</taxon>
        <taxon>Phaffia</taxon>
    </lineage>
</organism>
<keyword evidence="10 16" id="KW-1133">Transmembrane helix</keyword>
<evidence type="ECO:0000256" key="10">
    <source>
        <dbReference type="ARBA" id="ARBA00022989"/>
    </source>
</evidence>
<evidence type="ECO:0000256" key="8">
    <source>
        <dbReference type="ARBA" id="ARBA00022679"/>
    </source>
</evidence>
<evidence type="ECO:0000256" key="13">
    <source>
        <dbReference type="ARBA" id="ARBA00031543"/>
    </source>
</evidence>
<evidence type="ECO:0000256" key="7">
    <source>
        <dbReference type="ARBA" id="ARBA00022676"/>
    </source>
</evidence>
<dbReference type="GO" id="GO:0006679">
    <property type="term" value="P:glucosylceramide biosynthetic process"/>
    <property type="evidence" value="ECO:0007669"/>
    <property type="project" value="TreeGrafter"/>
</dbReference>
<dbReference type="EMBL" id="LN483167">
    <property type="protein sequence ID" value="CDZ97163.1"/>
    <property type="molecule type" value="Genomic_DNA"/>
</dbReference>
<keyword evidence="11 16" id="KW-0472">Membrane</keyword>
<evidence type="ECO:0000256" key="2">
    <source>
        <dbReference type="ARBA" id="ARBA00004760"/>
    </source>
</evidence>
<dbReference type="UniPathway" id="UPA00222"/>
<sequence length="574" mass="64013">MPPFPMGQPSLRSMASSPSAVATATPSAGSDLLDDQWTSSLTSGLAGLVLVWYVVMWAISGLGLSVAIRRYRPRPVAPPLDTPTPKPGVSILRPLKGLDPNLYENLLSSFTQDYPGPLEIIFSLADENDRALGVVRELIDRFGAREGREDGVDVRVVVGETPLGPNPKINNLAKPFALAKYDHLWVLDSGILLPSRQTLSRAIDQFLLNPGPSSSVSSTSYLPSSGHKTEKQRVGLVHHVPFAVIPPRGNRPLGSWLERVFLNGNHAKMYLAINKLSTSSSSSSSLMCNRRTNPDELTDATFWDSKLKPSYRTELDSCVMGKSNFYLKSDVQKIIPGRKPPNPASNPPPILGLASFSPYLAEDNMLALSLMHQLSIRHSIETPDVAINLIGPMTFRDYFWRRVRWIRVRKEMTKAATLVEPLTESVVLGFLTFWALRTYLSESFFGNLVWWKAFLAFWIIHWTSWATLDWKVMTSLSPTPSEESGERFQLLGAWMIRECLAFPVWVVAMMGNTVEWRGRTYVVLPDGKAKEVQNGDGNGVEEVEAGERSTMFAWFRSRRRQQAQGLGYERISSS</sequence>
<keyword evidence="9 16" id="KW-0812">Transmembrane</keyword>
<protein>
    <recommendedName>
        <fullName evidence="6">Ceramide glucosyltransferase</fullName>
        <ecNumber evidence="5">2.4.1.80</ecNumber>
    </recommendedName>
    <alternativeName>
        <fullName evidence="13">Glucosylceramide synthase</fullName>
    </alternativeName>
    <alternativeName>
        <fullName evidence="14">UDP-glucose ceramide glucosyltransferase</fullName>
    </alternativeName>
    <alternativeName>
        <fullName evidence="12">UDP-glucose:N-acylsphingosine D-glucosyltransferase</fullName>
    </alternativeName>
</protein>
<feature type="region of interest" description="Disordered" evidence="15">
    <location>
        <begin position="1"/>
        <end position="25"/>
    </location>
</feature>
<evidence type="ECO:0000256" key="14">
    <source>
        <dbReference type="ARBA" id="ARBA00032575"/>
    </source>
</evidence>
<evidence type="ECO:0000256" key="12">
    <source>
        <dbReference type="ARBA" id="ARBA00031017"/>
    </source>
</evidence>
<comment type="similarity">
    <text evidence="4">Belongs to the glycosyltransferase 2 family.</text>
</comment>
<comment type="pathway">
    <text evidence="3">Sphingolipid metabolism.</text>
</comment>
<evidence type="ECO:0000256" key="4">
    <source>
        <dbReference type="ARBA" id="ARBA00006739"/>
    </source>
</evidence>
<feature type="transmembrane region" description="Helical" evidence="16">
    <location>
        <begin position="45"/>
        <end position="68"/>
    </location>
</feature>
<dbReference type="PANTHER" id="PTHR12726">
    <property type="entry name" value="CERAMIDE GLUCOSYLTRANSFERASE"/>
    <property type="match status" value="1"/>
</dbReference>
<comment type="pathway">
    <text evidence="2">Lipid metabolism; sphingolipid metabolism.</text>
</comment>
<keyword evidence="7" id="KW-0328">Glycosyltransferase</keyword>
<dbReference type="GO" id="GO:0008120">
    <property type="term" value="F:ceramide glucosyltransferase activity"/>
    <property type="evidence" value="ECO:0007669"/>
    <property type="project" value="UniProtKB-EC"/>
</dbReference>
<evidence type="ECO:0000256" key="6">
    <source>
        <dbReference type="ARBA" id="ARBA00019988"/>
    </source>
</evidence>
<evidence type="ECO:0000256" key="5">
    <source>
        <dbReference type="ARBA" id="ARBA00012699"/>
    </source>
</evidence>
<feature type="transmembrane region" description="Helical" evidence="16">
    <location>
        <begin position="415"/>
        <end position="436"/>
    </location>
</feature>
<name>A0A0F7SHC4_PHARH</name>
<dbReference type="AlphaFoldDB" id="A0A0F7SHC4"/>
<evidence type="ECO:0000256" key="3">
    <source>
        <dbReference type="ARBA" id="ARBA00004991"/>
    </source>
</evidence>
<dbReference type="Pfam" id="PF13506">
    <property type="entry name" value="Glyco_transf_21"/>
    <property type="match status" value="1"/>
</dbReference>
<comment type="subcellular location">
    <subcellularLocation>
        <location evidence="1">Membrane</location>
        <topology evidence="1">Multi-pass membrane protein</topology>
    </subcellularLocation>
</comment>
<evidence type="ECO:0000256" key="16">
    <source>
        <dbReference type="SAM" id="Phobius"/>
    </source>
</evidence>
<evidence type="ECO:0000256" key="11">
    <source>
        <dbReference type="ARBA" id="ARBA00023136"/>
    </source>
</evidence>
<evidence type="ECO:0000256" key="15">
    <source>
        <dbReference type="SAM" id="MobiDB-lite"/>
    </source>
</evidence>
<dbReference type="PANTHER" id="PTHR12726:SF0">
    <property type="entry name" value="CERAMIDE GLUCOSYLTRANSFERASE"/>
    <property type="match status" value="1"/>
</dbReference>
<feature type="transmembrane region" description="Helical" evidence="16">
    <location>
        <begin position="448"/>
        <end position="468"/>
    </location>
</feature>
<evidence type="ECO:0000313" key="17">
    <source>
        <dbReference type="EMBL" id="CDZ97163.1"/>
    </source>
</evidence>
<reference evidence="17" key="1">
    <citation type="submission" date="2014-08" db="EMBL/GenBank/DDBJ databases">
        <authorList>
            <person name="Sharma Rahul"/>
            <person name="Thines Marco"/>
        </authorList>
    </citation>
    <scope>NUCLEOTIDE SEQUENCE</scope>
</reference>
<feature type="compositionally biased region" description="Low complexity" evidence="15">
    <location>
        <begin position="13"/>
        <end position="25"/>
    </location>
</feature>
<evidence type="ECO:0000256" key="1">
    <source>
        <dbReference type="ARBA" id="ARBA00004141"/>
    </source>
</evidence>
<dbReference type="InterPro" id="IPR029044">
    <property type="entry name" value="Nucleotide-diphossugar_trans"/>
</dbReference>
<dbReference type="GO" id="GO:0016020">
    <property type="term" value="C:membrane"/>
    <property type="evidence" value="ECO:0007669"/>
    <property type="project" value="UniProtKB-SubCell"/>
</dbReference>
<evidence type="ECO:0000256" key="9">
    <source>
        <dbReference type="ARBA" id="ARBA00022692"/>
    </source>
</evidence>
<dbReference type="InterPro" id="IPR025993">
    <property type="entry name" value="Ceramide_glucosylTrfase"/>
</dbReference>
<accession>A0A0F7SHC4</accession>
<proteinExistence type="inferred from homology"/>
<dbReference type="EC" id="2.4.1.80" evidence="5"/>